<dbReference type="InterPro" id="IPR002213">
    <property type="entry name" value="UDP_glucos_trans"/>
</dbReference>
<accession>C0LNQ9</accession>
<dbReference type="GO" id="GO:0035251">
    <property type="term" value="F:UDP-glucosyltransferase activity"/>
    <property type="evidence" value="ECO:0007669"/>
    <property type="project" value="UniProtKB-ARBA"/>
</dbReference>
<dbReference type="ExpressionAtlas" id="C0LNQ9">
    <property type="expression patterns" value="baseline and differential"/>
</dbReference>
<evidence type="ECO:0000256" key="1">
    <source>
        <dbReference type="ARBA" id="ARBA00009995"/>
    </source>
</evidence>
<dbReference type="KEGG" id="zma:100384470"/>
<dbReference type="OrthoDB" id="5835829at2759"/>
<dbReference type="EMBL" id="FJ748891">
    <property type="protein sequence ID" value="ACN62496.1"/>
    <property type="molecule type" value="mRNA"/>
</dbReference>
<sequence length="471" mass="50710">MAGDDGRAPSGLRVVMFPFPFWSHINQMLQLGKLLRARGLGVTMLHTDFNAPDPALHPDITFVSIRESLPAEVVANPDMVEQMMQLNAVCEAPFQAALAGELLARGTTTGGPREVACVVVDGQWYKMLGAATRVAVPALVLRADGAATFLSMLATPRLRADGYLPIKEERLDEVVPGLEPLRVRDLIRVDGSDDETVLRFITRNAEAVQASSSGVVLNTFEGIEGAALAKIRRELSGRPVFAVGPLHLASPDPAAAAAAGYQDAPDPTCLAWLDARPPRSVLYVSMGSVARVDRAVFEETAWALAGSGVPFLWVLRRGSVRGADADEEDVPPVPEELRETVRHRGKIVAWAPQREVLAHPAVGGFWTHCGWKSMVEAISEGVPMLVQPCFAEQIVNARYVTHQWGIGYEVGKPLERTAMAKAARKLMAGELGPQGPRERARLLKAQAKQCVAEGGGISLALDGLVDYICSL</sequence>
<dbReference type="CAZy" id="GT1">
    <property type="family name" value="Glycosyltransferase Family 1"/>
</dbReference>
<dbReference type="PANTHER" id="PTHR11926:SF1358">
    <property type="entry name" value="UDP-GLUCOSYLTRANSFERASE"/>
    <property type="match status" value="1"/>
</dbReference>
<dbReference type="FunFam" id="3.40.50.2000:FF:000232">
    <property type="entry name" value="UDP-glycosyltransferase 76C1"/>
    <property type="match status" value="1"/>
</dbReference>
<reference evidence="3" key="2">
    <citation type="journal article" date="2011" name="Ann. Bot.">
        <title>Spatial and temporal profiles of cytokinin biosynthesis and accumulation in developing caryopses of maize.</title>
        <authorList>
            <person name="Rijavec T."/>
            <person name="Jain M."/>
            <person name="Dermastia M."/>
            <person name="Chourey P.S."/>
        </authorList>
    </citation>
    <scope>NUCLEOTIDE SEQUENCE</scope>
    <source>
        <tissue evidence="3">Kernel</tissue>
    </source>
</reference>
<evidence type="ECO:0000313" key="3">
    <source>
        <dbReference type="EMBL" id="ACN62496.1"/>
    </source>
</evidence>
<keyword evidence="2 3" id="KW-0808">Transferase</keyword>
<dbReference type="PANTHER" id="PTHR11926">
    <property type="entry name" value="GLUCOSYL/GLUCURONOSYL TRANSFERASES"/>
    <property type="match status" value="1"/>
</dbReference>
<dbReference type="FunFam" id="3.40.50.2000:FF:000040">
    <property type="entry name" value="UDP-glycosyltransferase 76C1"/>
    <property type="match status" value="1"/>
</dbReference>
<name>C0LNQ9_MAIZE</name>
<dbReference type="SUPFAM" id="SSF53756">
    <property type="entry name" value="UDP-Glycosyltransferase/glycogen phosphorylase"/>
    <property type="match status" value="1"/>
</dbReference>
<organism evidence="3">
    <name type="scientific">Zea mays</name>
    <name type="common">Maize</name>
    <dbReference type="NCBI Taxonomy" id="4577"/>
    <lineage>
        <taxon>Eukaryota</taxon>
        <taxon>Viridiplantae</taxon>
        <taxon>Streptophyta</taxon>
        <taxon>Embryophyta</taxon>
        <taxon>Tracheophyta</taxon>
        <taxon>Spermatophyta</taxon>
        <taxon>Magnoliopsida</taxon>
        <taxon>Liliopsida</taxon>
        <taxon>Poales</taxon>
        <taxon>Poaceae</taxon>
        <taxon>PACMAD clade</taxon>
        <taxon>Panicoideae</taxon>
        <taxon>Andropogonodae</taxon>
        <taxon>Andropogoneae</taxon>
        <taxon>Tripsacinae</taxon>
        <taxon>Zea</taxon>
    </lineage>
</organism>
<evidence type="ECO:0000256" key="2">
    <source>
        <dbReference type="ARBA" id="ARBA00022679"/>
    </source>
</evidence>
<dbReference type="CDD" id="cd03784">
    <property type="entry name" value="GT1_Gtf-like"/>
    <property type="match status" value="1"/>
</dbReference>
<protein>
    <submittedName>
        <fullName evidence="3">UDP-glucosyltransferase</fullName>
    </submittedName>
</protein>
<dbReference type="AlphaFoldDB" id="C0LNQ9"/>
<proteinExistence type="evidence at transcript level"/>
<reference evidence="3" key="1">
    <citation type="submission" date="2009-02" db="EMBL/GenBank/DDBJ databases">
        <title>Isolation, characterization, and expression analyses of UDP-glucosyltransferase gene in maize.</title>
        <authorList>
            <person name="Li Q.-B."/>
            <person name="Chourey P."/>
        </authorList>
    </citation>
    <scope>NUCLEOTIDE SEQUENCE</scope>
    <source>
        <tissue evidence="3">Kernel</tissue>
    </source>
</reference>
<dbReference type="Gene3D" id="3.40.50.2000">
    <property type="entry name" value="Glycogen Phosphorylase B"/>
    <property type="match status" value="2"/>
</dbReference>
<dbReference type="Pfam" id="PF00201">
    <property type="entry name" value="UDPGT"/>
    <property type="match status" value="1"/>
</dbReference>
<comment type="similarity">
    <text evidence="1">Belongs to the UDP-glycosyltransferase family.</text>
</comment>